<feature type="domain" description="UspA" evidence="2">
    <location>
        <begin position="42"/>
        <end position="182"/>
    </location>
</feature>
<reference evidence="3 4" key="1">
    <citation type="submission" date="2020-04" db="EMBL/GenBank/DDBJ databases">
        <authorList>
            <person name="De Canck E."/>
        </authorList>
    </citation>
    <scope>NUCLEOTIDE SEQUENCE [LARGE SCALE GENOMIC DNA]</scope>
    <source>
        <strain evidence="3 4">LMG 26858</strain>
    </source>
</reference>
<evidence type="ECO:0000259" key="2">
    <source>
        <dbReference type="Pfam" id="PF00582"/>
    </source>
</evidence>
<dbReference type="EMBL" id="CADILG010000070">
    <property type="protein sequence ID" value="CAB3925083.1"/>
    <property type="molecule type" value="Genomic_DNA"/>
</dbReference>
<dbReference type="InterPro" id="IPR014729">
    <property type="entry name" value="Rossmann-like_a/b/a_fold"/>
</dbReference>
<dbReference type="Gene3D" id="3.40.50.620">
    <property type="entry name" value="HUPs"/>
    <property type="match status" value="1"/>
</dbReference>
<dbReference type="PANTHER" id="PTHR46268">
    <property type="entry name" value="STRESS RESPONSE PROTEIN NHAX"/>
    <property type="match status" value="1"/>
</dbReference>
<name>A0A6S7ESH2_9BURK</name>
<protein>
    <recommendedName>
        <fullName evidence="2">UspA domain-containing protein</fullName>
    </recommendedName>
</protein>
<dbReference type="Pfam" id="PF00582">
    <property type="entry name" value="Usp"/>
    <property type="match status" value="1"/>
</dbReference>
<evidence type="ECO:0000313" key="3">
    <source>
        <dbReference type="EMBL" id="CAB3925083.1"/>
    </source>
</evidence>
<gene>
    <name evidence="3" type="ORF">LMG26858_05699</name>
</gene>
<dbReference type="InterPro" id="IPR006016">
    <property type="entry name" value="UspA"/>
</dbReference>
<sequence length="182" mass="19365">MRPQTLIAPGLIPLMSRPSDSANNSDKVDYTAARGAHKETLMKRILIPVDGSQPAVHAVQALLDARSYDPVERVELLTVQIPLKAGKIGRGLSQAEIDAYHEEEGRHALAAASELLTRAGVPFQTHIEVGAAAETIVRVAGESGADEIFMGSRGLGSVSSWFLGSVATRVLHLAELPVTLVK</sequence>
<accession>A0A6S7ESH2</accession>
<dbReference type="SUPFAM" id="SSF52402">
    <property type="entry name" value="Adenine nucleotide alpha hydrolases-like"/>
    <property type="match status" value="1"/>
</dbReference>
<dbReference type="InterPro" id="IPR006015">
    <property type="entry name" value="Universal_stress_UspA"/>
</dbReference>
<dbReference type="Proteomes" id="UP000494117">
    <property type="component" value="Unassembled WGS sequence"/>
</dbReference>
<evidence type="ECO:0000313" key="4">
    <source>
        <dbReference type="Proteomes" id="UP000494117"/>
    </source>
</evidence>
<proteinExistence type="inferred from homology"/>
<comment type="similarity">
    <text evidence="1">Belongs to the universal stress protein A family.</text>
</comment>
<organism evidence="3 4">
    <name type="scientific">Achromobacter anxifer</name>
    <dbReference type="NCBI Taxonomy" id="1287737"/>
    <lineage>
        <taxon>Bacteria</taxon>
        <taxon>Pseudomonadati</taxon>
        <taxon>Pseudomonadota</taxon>
        <taxon>Betaproteobacteria</taxon>
        <taxon>Burkholderiales</taxon>
        <taxon>Alcaligenaceae</taxon>
        <taxon>Achromobacter</taxon>
    </lineage>
</organism>
<keyword evidence="4" id="KW-1185">Reference proteome</keyword>
<dbReference type="PRINTS" id="PR01438">
    <property type="entry name" value="UNVRSLSTRESS"/>
</dbReference>
<evidence type="ECO:0000256" key="1">
    <source>
        <dbReference type="ARBA" id="ARBA00008791"/>
    </source>
</evidence>
<dbReference type="AlphaFoldDB" id="A0A6S7ESH2"/>
<dbReference type="CDD" id="cd00293">
    <property type="entry name" value="USP-like"/>
    <property type="match status" value="1"/>
</dbReference>
<dbReference type="PANTHER" id="PTHR46268:SF6">
    <property type="entry name" value="UNIVERSAL STRESS PROTEIN UP12"/>
    <property type="match status" value="1"/>
</dbReference>